<evidence type="ECO:0000259" key="3">
    <source>
        <dbReference type="PROSITE" id="PS51371"/>
    </source>
</evidence>
<dbReference type="InterPro" id="IPR036388">
    <property type="entry name" value="WH-like_DNA-bd_sf"/>
</dbReference>
<dbReference type="Pfam" id="PF00571">
    <property type="entry name" value="CBS"/>
    <property type="match status" value="2"/>
</dbReference>
<dbReference type="SMART" id="SM00116">
    <property type="entry name" value="CBS"/>
    <property type="match status" value="2"/>
</dbReference>
<dbReference type="Gene3D" id="1.10.10.10">
    <property type="entry name" value="Winged helix-like DNA-binding domain superfamily/Winged helix DNA-binding domain"/>
    <property type="match status" value="1"/>
</dbReference>
<gene>
    <name evidence="4" type="ORF">FRX57_02475</name>
</gene>
<evidence type="ECO:0000313" key="4">
    <source>
        <dbReference type="EMBL" id="TWS99089.1"/>
    </source>
</evidence>
<keyword evidence="5" id="KW-1185">Reference proteome</keyword>
<dbReference type="Gene3D" id="3.10.580.10">
    <property type="entry name" value="CBS-domain"/>
    <property type="match status" value="1"/>
</dbReference>
<dbReference type="Gene3D" id="3.40.1390.20">
    <property type="entry name" value="HprK N-terminal domain-like"/>
    <property type="match status" value="1"/>
</dbReference>
<proteinExistence type="predicted"/>
<evidence type="ECO:0000256" key="2">
    <source>
        <dbReference type="PROSITE-ProRule" id="PRU00703"/>
    </source>
</evidence>
<dbReference type="SUPFAM" id="SSF75138">
    <property type="entry name" value="HprK N-terminal domain-like"/>
    <property type="match status" value="1"/>
</dbReference>
<reference evidence="4 5" key="1">
    <citation type="submission" date="2019-08" db="EMBL/GenBank/DDBJ databases">
        <authorList>
            <person name="Lei W."/>
        </authorList>
    </citation>
    <scope>NUCLEOTIDE SEQUENCE [LARGE SCALE GENOMIC DNA]</scope>
    <source>
        <strain evidence="4 5">CCUG 66496</strain>
    </source>
</reference>
<comment type="caution">
    <text evidence="4">The sequence shown here is derived from an EMBL/GenBank/DDBJ whole genome shotgun (WGS) entry which is preliminary data.</text>
</comment>
<dbReference type="PANTHER" id="PTHR43080">
    <property type="entry name" value="CBS DOMAIN-CONTAINING PROTEIN CBSX3, MITOCHONDRIAL"/>
    <property type="match status" value="1"/>
</dbReference>
<dbReference type="InterPro" id="IPR036390">
    <property type="entry name" value="WH_DNA-bd_sf"/>
</dbReference>
<dbReference type="SUPFAM" id="SSF54631">
    <property type="entry name" value="CBS-domain pair"/>
    <property type="match status" value="1"/>
</dbReference>
<dbReference type="InterPro" id="IPR000644">
    <property type="entry name" value="CBS_dom"/>
</dbReference>
<dbReference type="PANTHER" id="PTHR43080:SF2">
    <property type="entry name" value="CBS DOMAIN-CONTAINING PROTEIN"/>
    <property type="match status" value="1"/>
</dbReference>
<dbReference type="InterPro" id="IPR010766">
    <property type="entry name" value="DRTGG"/>
</dbReference>
<accession>A0A5C5SE74</accession>
<dbReference type="PROSITE" id="PS51371">
    <property type="entry name" value="CBS"/>
    <property type="match status" value="1"/>
</dbReference>
<dbReference type="Proteomes" id="UP000317430">
    <property type="component" value="Unassembled WGS sequence"/>
</dbReference>
<keyword evidence="1 2" id="KW-0129">CBS domain</keyword>
<dbReference type="InterPro" id="IPR051257">
    <property type="entry name" value="Diverse_CBS-Domain"/>
</dbReference>
<protein>
    <submittedName>
        <fullName evidence="4">CBS domain-containing protein</fullName>
    </submittedName>
</protein>
<sequence length="427" mass="47593">MSKHQEILDYLENLAVGKRVSVRRIASRLNVSDGTAYRAIKEAENRGLVETHPRSGTVRIHQKQGLRFDQLRYAEIAQISESVIVAGHQGLEKEFSRFAIGAMTKENIRPHLARGGLLIVGDRTDIQELALEMGNAILVTGGFPVEARIRDLADGLAIPIMVSHHDTFTVATLIHQAFTIASVQSQTKRIADIYQSKESYGFLGETATVADYLALKKATNRVRFPLVNGQGKIIGVISLRDIVGYTSKVSLTKLMSENPVSTCLAEGLDKISQIMILEDFDMLPVIDEQQVLLGVVTRRQVMENLMQPAYQPLLGHARPTLLSQLVRDRNNFSLVIEPWMLDARGQFSKAALTELLTLMTGKITHEVCQNHIIIEQMMIYWLEEILLGAQLVIQARPVFSTSKQVIDYTLLVDKKEVGKAIITSKVD</sequence>
<evidence type="ECO:0000256" key="1">
    <source>
        <dbReference type="ARBA" id="ARBA00023122"/>
    </source>
</evidence>
<evidence type="ECO:0000313" key="5">
    <source>
        <dbReference type="Proteomes" id="UP000317430"/>
    </source>
</evidence>
<dbReference type="InterPro" id="IPR028979">
    <property type="entry name" value="Ser_kin/Pase_Hpr-like_N_sf"/>
</dbReference>
<dbReference type="RefSeq" id="WP_146566296.1">
    <property type="nucleotide sequence ID" value="NZ_VOHL01000001.1"/>
</dbReference>
<organism evidence="4 5">
    <name type="scientific">Streptococcus cuniculipharyngis</name>
    <dbReference type="NCBI Taxonomy" id="1562651"/>
    <lineage>
        <taxon>Bacteria</taxon>
        <taxon>Bacillati</taxon>
        <taxon>Bacillota</taxon>
        <taxon>Bacilli</taxon>
        <taxon>Lactobacillales</taxon>
        <taxon>Streptococcaceae</taxon>
        <taxon>Streptococcus</taxon>
    </lineage>
</organism>
<name>A0A5C5SE74_9STRE</name>
<dbReference type="InterPro" id="IPR046342">
    <property type="entry name" value="CBS_dom_sf"/>
</dbReference>
<dbReference type="OrthoDB" id="1790451at2"/>
<feature type="domain" description="CBS" evidence="3">
    <location>
        <begin position="255"/>
        <end position="313"/>
    </location>
</feature>
<dbReference type="Pfam" id="PF07085">
    <property type="entry name" value="DRTGG"/>
    <property type="match status" value="1"/>
</dbReference>
<dbReference type="SUPFAM" id="SSF46785">
    <property type="entry name" value="Winged helix' DNA-binding domain"/>
    <property type="match status" value="1"/>
</dbReference>
<dbReference type="EMBL" id="VOHL01000001">
    <property type="protein sequence ID" value="TWS99089.1"/>
    <property type="molecule type" value="Genomic_DNA"/>
</dbReference>
<dbReference type="AlphaFoldDB" id="A0A5C5SE74"/>